<evidence type="ECO:0000256" key="1">
    <source>
        <dbReference type="ARBA" id="ARBA00004141"/>
    </source>
</evidence>
<evidence type="ECO:0000256" key="2">
    <source>
        <dbReference type="ARBA" id="ARBA00008034"/>
    </source>
</evidence>
<feature type="transmembrane region" description="Helical" evidence="7">
    <location>
        <begin position="255"/>
        <end position="275"/>
    </location>
</feature>
<feature type="transmembrane region" description="Helical" evidence="7">
    <location>
        <begin position="99"/>
        <end position="119"/>
    </location>
</feature>
<evidence type="ECO:0000256" key="6">
    <source>
        <dbReference type="RuleBase" id="RU003943"/>
    </source>
</evidence>
<sequence length="291" mass="32391">MLEFLYDNFVDPLSFDFYRIALITSILVSISTAMTSLVIVNKSWAMLGMGLSNSVFPGVVIGSLIHFPLAITIGAFSTGLACFYLTSFIMSHSRLKADAALGMCYSCFFALGLILLSFVKTEQHITHILFGNLLGVETSDFIELCIICGLVMVVTLFKFKDIILFTFDELQFRVLGLGYQRFYNLMLVILTLTIIASLQAIGILLTISYLVLPAVTAQLFSKRLRNVLLIAIGSNLFSSYWGITLAYILNISTGPSIVVMQTLLFLCGFTYRKIANWRTRQLRIKQAAVSN</sequence>
<dbReference type="CDD" id="cd06550">
    <property type="entry name" value="TM_ABC_iron-siderophores_like"/>
    <property type="match status" value="1"/>
</dbReference>
<feature type="transmembrane region" description="Helical" evidence="7">
    <location>
        <begin position="182"/>
        <end position="215"/>
    </location>
</feature>
<comment type="subcellular location">
    <subcellularLocation>
        <location evidence="6">Cell membrane</location>
        <topology evidence="6">Multi-pass membrane protein</topology>
    </subcellularLocation>
    <subcellularLocation>
        <location evidence="1">Membrane</location>
        <topology evidence="1">Multi-pass membrane protein</topology>
    </subcellularLocation>
</comment>
<keyword evidence="5 7" id="KW-0472">Membrane</keyword>
<dbReference type="InterPro" id="IPR037294">
    <property type="entry name" value="ABC_BtuC-like"/>
</dbReference>
<keyword evidence="3 6" id="KW-0812">Transmembrane</keyword>
<proteinExistence type="inferred from homology"/>
<gene>
    <name evidence="8" type="ORF">CKF58_03535</name>
</gene>
<evidence type="ECO:0000256" key="3">
    <source>
        <dbReference type="ARBA" id="ARBA00022692"/>
    </source>
</evidence>
<accession>A0A3A1YNA3</accession>
<feature type="transmembrane region" description="Helical" evidence="7">
    <location>
        <begin position="227"/>
        <end position="249"/>
    </location>
</feature>
<name>A0A3A1YNA3_9GAMM</name>
<evidence type="ECO:0000256" key="7">
    <source>
        <dbReference type="SAM" id="Phobius"/>
    </source>
</evidence>
<dbReference type="Pfam" id="PF00950">
    <property type="entry name" value="ABC-3"/>
    <property type="match status" value="1"/>
</dbReference>
<dbReference type="Proteomes" id="UP000265916">
    <property type="component" value="Unassembled WGS sequence"/>
</dbReference>
<evidence type="ECO:0000256" key="5">
    <source>
        <dbReference type="ARBA" id="ARBA00023136"/>
    </source>
</evidence>
<keyword evidence="9" id="KW-1185">Reference proteome</keyword>
<dbReference type="PANTHER" id="PTHR30477:SF13">
    <property type="entry name" value="IRON TRANSPORT SYSTEM MEMBRANE PROTEIN HI_0360-RELATED"/>
    <property type="match status" value="1"/>
</dbReference>
<dbReference type="Gene3D" id="1.10.3470.10">
    <property type="entry name" value="ABC transporter involved in vitamin B12 uptake, BtuC"/>
    <property type="match status" value="1"/>
</dbReference>
<keyword evidence="6" id="KW-0813">Transport</keyword>
<dbReference type="GO" id="GO:0010043">
    <property type="term" value="P:response to zinc ion"/>
    <property type="evidence" value="ECO:0007669"/>
    <property type="project" value="TreeGrafter"/>
</dbReference>
<evidence type="ECO:0000313" key="8">
    <source>
        <dbReference type="EMBL" id="RIY38718.1"/>
    </source>
</evidence>
<feature type="transmembrane region" description="Helical" evidence="7">
    <location>
        <begin position="140"/>
        <end position="159"/>
    </location>
</feature>
<comment type="similarity">
    <text evidence="2 6">Belongs to the ABC-3 integral membrane protein family.</text>
</comment>
<dbReference type="InterPro" id="IPR001626">
    <property type="entry name" value="ABC_TroCD"/>
</dbReference>
<dbReference type="RefSeq" id="WP_119531033.1">
    <property type="nucleotide sequence ID" value="NZ_JBHSSP010000009.1"/>
</dbReference>
<evidence type="ECO:0000313" key="9">
    <source>
        <dbReference type="Proteomes" id="UP000265916"/>
    </source>
</evidence>
<reference evidence="8 9" key="1">
    <citation type="submission" date="2017-08" db="EMBL/GenBank/DDBJ databases">
        <title>Reclassification of Bisgaard taxon 37 and 44.</title>
        <authorList>
            <person name="Christensen H."/>
        </authorList>
    </citation>
    <scope>NUCLEOTIDE SEQUENCE [LARGE SCALE GENOMIC DNA]</scope>
    <source>
        <strain evidence="8 9">111</strain>
    </source>
</reference>
<dbReference type="AlphaFoldDB" id="A0A3A1YNA3"/>
<evidence type="ECO:0008006" key="10">
    <source>
        <dbReference type="Google" id="ProtNLM"/>
    </source>
</evidence>
<comment type="caution">
    <text evidence="8">The sequence shown here is derived from an EMBL/GenBank/DDBJ whole genome shotgun (WGS) entry which is preliminary data.</text>
</comment>
<protein>
    <recommendedName>
        <fullName evidence="10">Metal ABC transporter permease</fullName>
    </recommendedName>
</protein>
<keyword evidence="4 7" id="KW-1133">Transmembrane helix</keyword>
<organism evidence="8 9">
    <name type="scientific">Psittacicella hinzii</name>
    <dbReference type="NCBI Taxonomy" id="2028575"/>
    <lineage>
        <taxon>Bacteria</taxon>
        <taxon>Pseudomonadati</taxon>
        <taxon>Pseudomonadota</taxon>
        <taxon>Gammaproteobacteria</taxon>
        <taxon>Pasteurellales</taxon>
        <taxon>Psittacicellaceae</taxon>
        <taxon>Psittacicella</taxon>
    </lineage>
</organism>
<evidence type="ECO:0000256" key="4">
    <source>
        <dbReference type="ARBA" id="ARBA00022989"/>
    </source>
</evidence>
<dbReference type="PANTHER" id="PTHR30477">
    <property type="entry name" value="ABC-TRANSPORTER METAL-BINDING PROTEIN"/>
    <property type="match status" value="1"/>
</dbReference>
<feature type="transmembrane region" description="Helical" evidence="7">
    <location>
        <begin position="61"/>
        <end position="87"/>
    </location>
</feature>
<dbReference type="SUPFAM" id="SSF81345">
    <property type="entry name" value="ABC transporter involved in vitamin B12 uptake, BtuC"/>
    <property type="match status" value="1"/>
</dbReference>
<dbReference type="EMBL" id="NRJG01000056">
    <property type="protein sequence ID" value="RIY38718.1"/>
    <property type="molecule type" value="Genomic_DNA"/>
</dbReference>
<feature type="transmembrane region" description="Helical" evidence="7">
    <location>
        <begin position="20"/>
        <end position="40"/>
    </location>
</feature>
<dbReference type="OrthoDB" id="9804300at2"/>
<dbReference type="GO" id="GO:0055085">
    <property type="term" value="P:transmembrane transport"/>
    <property type="evidence" value="ECO:0007669"/>
    <property type="project" value="InterPro"/>
</dbReference>
<dbReference type="GO" id="GO:0043190">
    <property type="term" value="C:ATP-binding cassette (ABC) transporter complex"/>
    <property type="evidence" value="ECO:0007669"/>
    <property type="project" value="InterPro"/>
</dbReference>